<gene>
    <name evidence="1" type="ORF">B0H17DRAFT_850661</name>
</gene>
<reference evidence="1" key="1">
    <citation type="submission" date="2023-03" db="EMBL/GenBank/DDBJ databases">
        <title>Massive genome expansion in bonnet fungi (Mycena s.s.) driven by repeated elements and novel gene families across ecological guilds.</title>
        <authorList>
            <consortium name="Lawrence Berkeley National Laboratory"/>
            <person name="Harder C.B."/>
            <person name="Miyauchi S."/>
            <person name="Viragh M."/>
            <person name="Kuo A."/>
            <person name="Thoen E."/>
            <person name="Andreopoulos B."/>
            <person name="Lu D."/>
            <person name="Skrede I."/>
            <person name="Drula E."/>
            <person name="Henrissat B."/>
            <person name="Morin E."/>
            <person name="Kohler A."/>
            <person name="Barry K."/>
            <person name="LaButti K."/>
            <person name="Morin E."/>
            <person name="Salamov A."/>
            <person name="Lipzen A."/>
            <person name="Mereny Z."/>
            <person name="Hegedus B."/>
            <person name="Baldrian P."/>
            <person name="Stursova M."/>
            <person name="Weitz H."/>
            <person name="Taylor A."/>
            <person name="Grigoriev I.V."/>
            <person name="Nagy L.G."/>
            <person name="Martin F."/>
            <person name="Kauserud H."/>
        </authorList>
    </citation>
    <scope>NUCLEOTIDE SEQUENCE</scope>
    <source>
        <strain evidence="1">CBHHK067</strain>
    </source>
</reference>
<feature type="non-terminal residue" evidence="1">
    <location>
        <position position="220"/>
    </location>
</feature>
<name>A0AAD7H2Q4_MYCRO</name>
<comment type="caution">
    <text evidence="1">The sequence shown here is derived from an EMBL/GenBank/DDBJ whole genome shotgun (WGS) entry which is preliminary data.</text>
</comment>
<keyword evidence="2" id="KW-1185">Reference proteome</keyword>
<dbReference type="Proteomes" id="UP001221757">
    <property type="component" value="Unassembled WGS sequence"/>
</dbReference>
<evidence type="ECO:0000313" key="2">
    <source>
        <dbReference type="Proteomes" id="UP001221757"/>
    </source>
</evidence>
<feature type="non-terminal residue" evidence="1">
    <location>
        <position position="1"/>
    </location>
</feature>
<proteinExistence type="predicted"/>
<dbReference type="EMBL" id="JARKIE010000001">
    <property type="protein sequence ID" value="KAJ7710831.1"/>
    <property type="molecule type" value="Genomic_DNA"/>
</dbReference>
<sequence length="220" mass="25348">FASVHDVFKRNEEQLNAGQDGVEISRTLMRQMVNSMSTKLEIGSPMASLYLLGNPDHYKSHTYVNFAWRSYVAYHATSKPARNAIQCVSDFDDLLTIRNHNGSFVACSIVDNYRYRPVAYETVTLYEWVQSSDIKARTKGEKADFLSWLETNDALLLEKKGRRRNYRIIRHSFLPEHLAMYKSHSVHCDFRKLGATIPNFLGGALPRSDKGDRDYYCMSM</sequence>
<organism evidence="1 2">
    <name type="scientific">Mycena rosella</name>
    <name type="common">Pink bonnet</name>
    <name type="synonym">Agaricus rosellus</name>
    <dbReference type="NCBI Taxonomy" id="1033263"/>
    <lineage>
        <taxon>Eukaryota</taxon>
        <taxon>Fungi</taxon>
        <taxon>Dikarya</taxon>
        <taxon>Basidiomycota</taxon>
        <taxon>Agaricomycotina</taxon>
        <taxon>Agaricomycetes</taxon>
        <taxon>Agaricomycetidae</taxon>
        <taxon>Agaricales</taxon>
        <taxon>Marasmiineae</taxon>
        <taxon>Mycenaceae</taxon>
        <taxon>Mycena</taxon>
    </lineage>
</organism>
<evidence type="ECO:0000313" key="1">
    <source>
        <dbReference type="EMBL" id="KAJ7710831.1"/>
    </source>
</evidence>
<protein>
    <submittedName>
        <fullName evidence="1">Uncharacterized protein</fullName>
    </submittedName>
</protein>
<dbReference type="AlphaFoldDB" id="A0AAD7H2Q4"/>
<accession>A0AAD7H2Q4</accession>